<name>A0A150WND4_BDEBC</name>
<feature type="transmembrane region" description="Helical" evidence="1">
    <location>
        <begin position="27"/>
        <end position="57"/>
    </location>
</feature>
<keyword evidence="1" id="KW-0812">Transmembrane</keyword>
<proteinExistence type="predicted"/>
<dbReference type="AlphaFoldDB" id="A0A150WND4"/>
<keyword evidence="4" id="KW-1185">Reference proteome</keyword>
<accession>A0A150WND4</accession>
<gene>
    <name evidence="3" type="ORF">AZI86_01160</name>
</gene>
<dbReference type="Proteomes" id="UP000075320">
    <property type="component" value="Unassembled WGS sequence"/>
</dbReference>
<evidence type="ECO:0000259" key="2">
    <source>
        <dbReference type="Pfam" id="PF09835"/>
    </source>
</evidence>
<dbReference type="PANTHER" id="PTHR35102:SF1">
    <property type="entry name" value="E3 UBIQUITIN-PROTEIN LIGASE"/>
    <property type="match status" value="1"/>
</dbReference>
<keyword evidence="1" id="KW-1133">Transmembrane helix</keyword>
<dbReference type="InterPro" id="IPR018639">
    <property type="entry name" value="DUF2062"/>
</dbReference>
<feature type="domain" description="DUF2062" evidence="2">
    <location>
        <begin position="9"/>
        <end position="154"/>
    </location>
</feature>
<evidence type="ECO:0000256" key="1">
    <source>
        <dbReference type="SAM" id="Phobius"/>
    </source>
</evidence>
<dbReference type="PANTHER" id="PTHR35102">
    <property type="entry name" value="E3 UBIQUITIN-PROTEIN LIGASE"/>
    <property type="match status" value="1"/>
</dbReference>
<organism evidence="3 4">
    <name type="scientific">Bdellovibrio bacteriovorus</name>
    <dbReference type="NCBI Taxonomy" id="959"/>
    <lineage>
        <taxon>Bacteria</taxon>
        <taxon>Pseudomonadati</taxon>
        <taxon>Bdellovibrionota</taxon>
        <taxon>Bdellovibrionia</taxon>
        <taxon>Bdellovibrionales</taxon>
        <taxon>Pseudobdellovibrionaceae</taxon>
        <taxon>Bdellovibrio</taxon>
    </lineage>
</organism>
<evidence type="ECO:0000313" key="4">
    <source>
        <dbReference type="Proteomes" id="UP000075320"/>
    </source>
</evidence>
<dbReference type="Pfam" id="PF09835">
    <property type="entry name" value="DUF2062"/>
    <property type="match status" value="1"/>
</dbReference>
<sequence>MVYDSWMKKFKEVVLNQLTQGVSPHSLALSCALAVALATFPAFGVTTIIIFFTALYLNLNQPIMQALNYAMTPVHLLMLPIFLRIGEWILGEPPVPINPVKIVSDFNGDWGLFFSQYGMAALHAMLAWALIAPIAGIIIFYSLRPLFERIQRRYRLR</sequence>
<dbReference type="EMBL" id="LUKE01000001">
    <property type="protein sequence ID" value="KYG65715.1"/>
    <property type="molecule type" value="Genomic_DNA"/>
</dbReference>
<evidence type="ECO:0000313" key="3">
    <source>
        <dbReference type="EMBL" id="KYG65715.1"/>
    </source>
</evidence>
<keyword evidence="1" id="KW-0472">Membrane</keyword>
<comment type="caution">
    <text evidence="3">The sequence shown here is derived from an EMBL/GenBank/DDBJ whole genome shotgun (WGS) entry which is preliminary data.</text>
</comment>
<feature type="transmembrane region" description="Helical" evidence="1">
    <location>
        <begin position="120"/>
        <end position="143"/>
    </location>
</feature>
<feature type="transmembrane region" description="Helical" evidence="1">
    <location>
        <begin position="69"/>
        <end position="90"/>
    </location>
</feature>
<protein>
    <recommendedName>
        <fullName evidence="2">DUF2062 domain-containing protein</fullName>
    </recommendedName>
</protein>
<reference evidence="3 4" key="1">
    <citation type="submission" date="2016-03" db="EMBL/GenBank/DDBJ databases">
        <authorList>
            <person name="Ploux O."/>
        </authorList>
    </citation>
    <scope>NUCLEOTIDE SEQUENCE [LARGE SCALE GENOMIC DNA]</scope>
    <source>
        <strain evidence="3 4">R0</strain>
    </source>
</reference>